<feature type="domain" description="HD" evidence="1">
    <location>
        <begin position="26"/>
        <end position="125"/>
    </location>
</feature>
<organism evidence="2 3">
    <name type="scientific">Halobacillus locisalis</name>
    <dbReference type="NCBI Taxonomy" id="220753"/>
    <lineage>
        <taxon>Bacteria</taxon>
        <taxon>Bacillati</taxon>
        <taxon>Bacillota</taxon>
        <taxon>Bacilli</taxon>
        <taxon>Bacillales</taxon>
        <taxon>Bacillaceae</taxon>
        <taxon>Halobacillus</taxon>
    </lineage>
</organism>
<dbReference type="EMBL" id="JACEFG010000001">
    <property type="protein sequence ID" value="MBA2173933.1"/>
    <property type="molecule type" value="Genomic_DNA"/>
</dbReference>
<name>A0A838CPY5_9BACI</name>
<dbReference type="Gene3D" id="1.10.472.50">
    <property type="entry name" value="HD-domain/PDEase-like"/>
    <property type="match status" value="1"/>
</dbReference>
<gene>
    <name evidence="2" type="ORF">H0266_03370</name>
</gene>
<proteinExistence type="predicted"/>
<dbReference type="PANTHER" id="PTHR33594:SF1">
    <property type="entry name" value="HD_PDEASE DOMAIN-CONTAINING PROTEIN"/>
    <property type="match status" value="1"/>
</dbReference>
<dbReference type="Proteomes" id="UP000571017">
    <property type="component" value="Unassembled WGS sequence"/>
</dbReference>
<dbReference type="Gene3D" id="1.20.58.1910">
    <property type="match status" value="1"/>
</dbReference>
<dbReference type="InterPro" id="IPR003607">
    <property type="entry name" value="HD/PDEase_dom"/>
</dbReference>
<dbReference type="CDD" id="cd00077">
    <property type="entry name" value="HDc"/>
    <property type="match status" value="1"/>
</dbReference>
<sequence>MNQSDVLRKTKEYIYMKFSKDVTGHGPDHMERVATWCRTLAREESEDPFLAELAGWLHDVDDQKLVQDPKQAREERMEWLLECGLTKDDVNAVEEAIDTVSYRKGKKPTTRLAEIVQDADRLDAIGAIGIARTFAFGGSKGQLLHSDDPDEPTSIRHFHDKLLRIHSLMNTTSGKREASHRHELVLQFLREYEREQNIKGETTK</sequence>
<keyword evidence="3" id="KW-1185">Reference proteome</keyword>
<dbReference type="Pfam" id="PF01966">
    <property type="entry name" value="HD"/>
    <property type="match status" value="1"/>
</dbReference>
<dbReference type="AlphaFoldDB" id="A0A838CPY5"/>
<dbReference type="InterPro" id="IPR006674">
    <property type="entry name" value="HD_domain"/>
</dbReference>
<dbReference type="PROSITE" id="PS51831">
    <property type="entry name" value="HD"/>
    <property type="match status" value="1"/>
</dbReference>
<accession>A0A838CPY5</accession>
<dbReference type="RefSeq" id="WP_181470961.1">
    <property type="nucleotide sequence ID" value="NZ_JACEFG010000001.1"/>
</dbReference>
<dbReference type="PANTHER" id="PTHR33594">
    <property type="entry name" value="SUPERFAMILY HYDROLASE, PUTATIVE (AFU_ORTHOLOGUE AFUA_1G03035)-RELATED"/>
    <property type="match status" value="1"/>
</dbReference>
<evidence type="ECO:0000313" key="3">
    <source>
        <dbReference type="Proteomes" id="UP000571017"/>
    </source>
</evidence>
<dbReference type="SUPFAM" id="SSF109604">
    <property type="entry name" value="HD-domain/PDEase-like"/>
    <property type="match status" value="1"/>
</dbReference>
<dbReference type="SMART" id="SM00471">
    <property type="entry name" value="HDc"/>
    <property type="match status" value="1"/>
</dbReference>
<protein>
    <submittedName>
        <fullName evidence="2">HD domain-containing protein</fullName>
    </submittedName>
</protein>
<reference evidence="2 3" key="1">
    <citation type="journal article" date="2004" name="Extremophiles">
        <title>Halobacillus locisalis sp. nov., a halophilic bacterium isolated from a marine solar saltern of the Yellow Sea in Korea.</title>
        <authorList>
            <person name="Yoon J.H."/>
            <person name="Kang K.H."/>
            <person name="Oh T.K."/>
            <person name="Park Y.H."/>
        </authorList>
    </citation>
    <scope>NUCLEOTIDE SEQUENCE [LARGE SCALE GENOMIC DNA]</scope>
    <source>
        <strain evidence="2 3">KCTC 3788</strain>
    </source>
</reference>
<comment type="caution">
    <text evidence="2">The sequence shown here is derived from an EMBL/GenBank/DDBJ whole genome shotgun (WGS) entry which is preliminary data.</text>
</comment>
<evidence type="ECO:0000313" key="2">
    <source>
        <dbReference type="EMBL" id="MBA2173933.1"/>
    </source>
</evidence>
<evidence type="ECO:0000259" key="1">
    <source>
        <dbReference type="PROSITE" id="PS51831"/>
    </source>
</evidence>